<organism evidence="2 3">
    <name type="scientific">Plasmodium ovale wallikeri</name>
    <dbReference type="NCBI Taxonomy" id="864142"/>
    <lineage>
        <taxon>Eukaryota</taxon>
        <taxon>Sar</taxon>
        <taxon>Alveolata</taxon>
        <taxon>Apicomplexa</taxon>
        <taxon>Aconoidasida</taxon>
        <taxon>Haemosporida</taxon>
        <taxon>Plasmodiidae</taxon>
        <taxon>Plasmodium</taxon>
        <taxon>Plasmodium (Plasmodium)</taxon>
    </lineage>
</organism>
<evidence type="ECO:0000313" key="1">
    <source>
        <dbReference type="EMBL" id="SBT48350.1"/>
    </source>
</evidence>
<sequence>MRHAFGVAHSPVDIYYGKRNMCTSAYLPERKNTNARTPLHERHCTNTRDRTTSRTCTHFFSFEILGILRKRGDGGKDNMGYCKVCLKMKWNKTKYEHGGFQQANEKNKKWGKNFL</sequence>
<reference evidence="3" key="3">
    <citation type="submission" date="2016-05" db="EMBL/GenBank/DDBJ databases">
        <authorList>
            <person name="Naeem Raeece"/>
        </authorList>
    </citation>
    <scope>NUCLEOTIDE SEQUENCE [LARGE SCALE GENOMIC DNA]</scope>
</reference>
<dbReference type="Proteomes" id="UP000078555">
    <property type="component" value="Unassembled WGS sequence"/>
</dbReference>
<proteinExistence type="predicted"/>
<evidence type="ECO:0000313" key="4">
    <source>
        <dbReference type="Proteomes" id="UP000078555"/>
    </source>
</evidence>
<gene>
    <name evidence="1" type="ORF">POVWA1_057420</name>
    <name evidence="2" type="ORF">POVWA2_056770</name>
</gene>
<keyword evidence="4" id="KW-1185">Reference proteome</keyword>
<protein>
    <submittedName>
        <fullName evidence="2">Uncharacterized protein</fullName>
    </submittedName>
</protein>
<dbReference type="AlphaFoldDB" id="A0A1A8ZY22"/>
<dbReference type="EMBL" id="FLRD01000150">
    <property type="protein sequence ID" value="SBT48350.1"/>
    <property type="molecule type" value="Genomic_DNA"/>
</dbReference>
<dbReference type="Proteomes" id="UP000078550">
    <property type="component" value="Unassembled WGS sequence"/>
</dbReference>
<evidence type="ECO:0000313" key="2">
    <source>
        <dbReference type="EMBL" id="SBT48830.1"/>
    </source>
</evidence>
<accession>A0A1A8ZY22</accession>
<reference evidence="2" key="2">
    <citation type="submission" date="2016-05" db="EMBL/GenBank/DDBJ databases">
        <authorList>
            <person name="Lavstsen T."/>
            <person name="Jespersen J.S."/>
        </authorList>
    </citation>
    <scope>NUCLEOTIDE SEQUENCE [LARGE SCALE GENOMIC DNA]</scope>
</reference>
<evidence type="ECO:0000313" key="3">
    <source>
        <dbReference type="Proteomes" id="UP000078550"/>
    </source>
</evidence>
<name>A0A1A8ZY22_PLAOA</name>
<dbReference type="EMBL" id="FLRE01000193">
    <property type="protein sequence ID" value="SBT48830.1"/>
    <property type="molecule type" value="Genomic_DNA"/>
</dbReference>
<reference evidence="4" key="1">
    <citation type="submission" date="2016-05" db="EMBL/GenBank/DDBJ databases">
        <authorList>
            <person name="Naeem R."/>
        </authorList>
    </citation>
    <scope>NUCLEOTIDE SEQUENCE [LARGE SCALE GENOMIC DNA]</scope>
</reference>